<feature type="non-terminal residue" evidence="1">
    <location>
        <position position="1"/>
    </location>
</feature>
<organism evidence="1 2">
    <name type="scientific">Racocetra persica</name>
    <dbReference type="NCBI Taxonomy" id="160502"/>
    <lineage>
        <taxon>Eukaryota</taxon>
        <taxon>Fungi</taxon>
        <taxon>Fungi incertae sedis</taxon>
        <taxon>Mucoromycota</taxon>
        <taxon>Glomeromycotina</taxon>
        <taxon>Glomeromycetes</taxon>
        <taxon>Diversisporales</taxon>
        <taxon>Gigasporaceae</taxon>
        <taxon>Racocetra</taxon>
    </lineage>
</organism>
<dbReference type="EMBL" id="CAJVQC010014969">
    <property type="protein sequence ID" value="CAG8662415.1"/>
    <property type="molecule type" value="Genomic_DNA"/>
</dbReference>
<comment type="caution">
    <text evidence="1">The sequence shown here is derived from an EMBL/GenBank/DDBJ whole genome shotgun (WGS) entry which is preliminary data.</text>
</comment>
<sequence length="151" mass="16656">KSTGILPNFLSNGKPISSLLITSFNTNISTDSNTISTNINTRESSPNYEAQATTVVYNHIITSKEGTTTLHKTSTTNIDNMTTRIQNNTITINQHGTITSIQDSTITKNLTSLHEDEIQLAKQEFLTEHINEVNVIQNSINQLNFTNSMSA</sequence>
<evidence type="ECO:0000313" key="2">
    <source>
        <dbReference type="Proteomes" id="UP000789920"/>
    </source>
</evidence>
<name>A0ACA9NLC5_9GLOM</name>
<dbReference type="Proteomes" id="UP000789920">
    <property type="component" value="Unassembled WGS sequence"/>
</dbReference>
<keyword evidence="2" id="KW-1185">Reference proteome</keyword>
<protein>
    <submittedName>
        <fullName evidence="1">26472_t:CDS:1</fullName>
    </submittedName>
</protein>
<reference evidence="1" key="1">
    <citation type="submission" date="2021-06" db="EMBL/GenBank/DDBJ databases">
        <authorList>
            <person name="Kallberg Y."/>
            <person name="Tangrot J."/>
            <person name="Rosling A."/>
        </authorList>
    </citation>
    <scope>NUCLEOTIDE SEQUENCE</scope>
    <source>
        <strain evidence="1">MA461A</strain>
    </source>
</reference>
<gene>
    <name evidence="1" type="ORF">RPERSI_LOCUS8330</name>
</gene>
<evidence type="ECO:0000313" key="1">
    <source>
        <dbReference type="EMBL" id="CAG8662415.1"/>
    </source>
</evidence>
<proteinExistence type="predicted"/>
<accession>A0ACA9NLC5</accession>